<evidence type="ECO:0000256" key="4">
    <source>
        <dbReference type="ARBA" id="ARBA00023163"/>
    </source>
</evidence>
<protein>
    <submittedName>
        <fullName evidence="6">LysR family transcriptional regulator</fullName>
    </submittedName>
</protein>
<proteinExistence type="inferred from homology"/>
<dbReference type="SUPFAM" id="SSF46785">
    <property type="entry name" value="Winged helix' DNA-binding domain"/>
    <property type="match status" value="1"/>
</dbReference>
<keyword evidence="4" id="KW-0804">Transcription</keyword>
<dbReference type="Pfam" id="PF03466">
    <property type="entry name" value="LysR_substrate"/>
    <property type="match status" value="1"/>
</dbReference>
<dbReference type="Proteomes" id="UP001143391">
    <property type="component" value="Unassembled WGS sequence"/>
</dbReference>
<reference evidence="6" key="1">
    <citation type="submission" date="2022-07" db="EMBL/GenBank/DDBJ databases">
        <title>Marinobacter iranensis a new bacterium isolate from a hipersaline lake in Iran.</title>
        <authorList>
            <person name="Mohammad A.M.A."/>
            <person name="Cristina S.-P."/>
            <person name="Antonio V."/>
        </authorList>
    </citation>
    <scope>NUCLEOTIDE SEQUENCE</scope>
    <source>
        <strain evidence="6">71-i</strain>
    </source>
</reference>
<dbReference type="InterPro" id="IPR000847">
    <property type="entry name" value="LysR_HTH_N"/>
</dbReference>
<dbReference type="PANTHER" id="PTHR30126">
    <property type="entry name" value="HTH-TYPE TRANSCRIPTIONAL REGULATOR"/>
    <property type="match status" value="1"/>
</dbReference>
<evidence type="ECO:0000313" key="7">
    <source>
        <dbReference type="Proteomes" id="UP001143391"/>
    </source>
</evidence>
<organism evidence="6 7">
    <name type="scientific">Marinobacter iranensis</name>
    <dbReference type="NCBI Taxonomy" id="2962607"/>
    <lineage>
        <taxon>Bacteria</taxon>
        <taxon>Pseudomonadati</taxon>
        <taxon>Pseudomonadota</taxon>
        <taxon>Gammaproteobacteria</taxon>
        <taxon>Pseudomonadales</taxon>
        <taxon>Marinobacteraceae</taxon>
        <taxon>Marinobacter</taxon>
    </lineage>
</organism>
<dbReference type="RefSeq" id="WP_275705717.1">
    <property type="nucleotide sequence ID" value="NZ_JANCMW010000004.1"/>
</dbReference>
<accession>A0ABT5Y946</accession>
<sequence length="301" mass="33905">MNIKLDRLKSFLLVAEESNLTRAAARRHSTPSAVSEHLRQLEEEFQVLLFDRSKQGMSLTAAGERLLMPVRQVFTAVEDVRNTALSMRSVPQATLRLGLNSPPEYLRVDELLRRKTTALPHLNLEMKTRSSNQVIEQVLSEELDLGYVYGNWNDPRLRIAPLKPVRVSVVGPADAGIDILPDDFDSRRRLPWVWPNRDCPFFDFMSDVLGPQASLAEAATSSDDEYSTVVMVKSGMGFGLVEREFALQSQNRGAIRLFDQPELMTDLSLVCGVRSYERAELRALFDLIVGEWKQGQAVMPG</sequence>
<keyword evidence="2" id="KW-0805">Transcription regulation</keyword>
<dbReference type="Pfam" id="PF00126">
    <property type="entry name" value="HTH_1"/>
    <property type="match status" value="1"/>
</dbReference>
<keyword evidence="7" id="KW-1185">Reference proteome</keyword>
<dbReference type="PROSITE" id="PS50931">
    <property type="entry name" value="HTH_LYSR"/>
    <property type="match status" value="1"/>
</dbReference>
<feature type="domain" description="HTH lysR-type" evidence="5">
    <location>
        <begin position="3"/>
        <end position="60"/>
    </location>
</feature>
<evidence type="ECO:0000256" key="1">
    <source>
        <dbReference type="ARBA" id="ARBA00009437"/>
    </source>
</evidence>
<dbReference type="InterPro" id="IPR036388">
    <property type="entry name" value="WH-like_DNA-bd_sf"/>
</dbReference>
<evidence type="ECO:0000259" key="5">
    <source>
        <dbReference type="PROSITE" id="PS50931"/>
    </source>
</evidence>
<gene>
    <name evidence="6" type="ORF">NLU14_08080</name>
</gene>
<dbReference type="SUPFAM" id="SSF53850">
    <property type="entry name" value="Periplasmic binding protein-like II"/>
    <property type="match status" value="1"/>
</dbReference>
<name>A0ABT5Y946_9GAMM</name>
<dbReference type="EMBL" id="JANCMW010000004">
    <property type="protein sequence ID" value="MDF0750187.1"/>
    <property type="molecule type" value="Genomic_DNA"/>
</dbReference>
<dbReference type="Gene3D" id="3.40.190.290">
    <property type="match status" value="1"/>
</dbReference>
<keyword evidence="3" id="KW-0238">DNA-binding</keyword>
<dbReference type="InterPro" id="IPR005119">
    <property type="entry name" value="LysR_subst-bd"/>
</dbReference>
<dbReference type="InterPro" id="IPR036390">
    <property type="entry name" value="WH_DNA-bd_sf"/>
</dbReference>
<evidence type="ECO:0000256" key="2">
    <source>
        <dbReference type="ARBA" id="ARBA00023015"/>
    </source>
</evidence>
<dbReference type="PANTHER" id="PTHR30126:SF40">
    <property type="entry name" value="HTH-TYPE TRANSCRIPTIONAL REGULATOR GLTR"/>
    <property type="match status" value="1"/>
</dbReference>
<dbReference type="Gene3D" id="1.10.10.10">
    <property type="entry name" value="Winged helix-like DNA-binding domain superfamily/Winged helix DNA-binding domain"/>
    <property type="match status" value="1"/>
</dbReference>
<evidence type="ECO:0000313" key="6">
    <source>
        <dbReference type="EMBL" id="MDF0750187.1"/>
    </source>
</evidence>
<dbReference type="CDD" id="cd05466">
    <property type="entry name" value="PBP2_LTTR_substrate"/>
    <property type="match status" value="1"/>
</dbReference>
<comment type="similarity">
    <text evidence="1">Belongs to the LysR transcriptional regulatory family.</text>
</comment>
<evidence type="ECO:0000256" key="3">
    <source>
        <dbReference type="ARBA" id="ARBA00023125"/>
    </source>
</evidence>
<comment type="caution">
    <text evidence="6">The sequence shown here is derived from an EMBL/GenBank/DDBJ whole genome shotgun (WGS) entry which is preliminary data.</text>
</comment>